<keyword evidence="2" id="KW-1185">Reference proteome</keyword>
<reference evidence="1 2" key="1">
    <citation type="submission" date="2019-06" db="EMBL/GenBank/DDBJ databases">
        <title>Spirosoma utsteinense sp. nov. isolated from Antarctic ice-free soils.</title>
        <authorList>
            <person name="Tahon G."/>
        </authorList>
    </citation>
    <scope>NUCLEOTIDE SEQUENCE [LARGE SCALE GENOMIC DNA]</scope>
    <source>
        <strain evidence="1 2">LMG 31447</strain>
    </source>
</reference>
<evidence type="ECO:0008006" key="3">
    <source>
        <dbReference type="Google" id="ProtNLM"/>
    </source>
</evidence>
<proteinExistence type="predicted"/>
<organism evidence="1 2">
    <name type="scientific">Spirosoma utsteinense</name>
    <dbReference type="NCBI Taxonomy" id="2585773"/>
    <lineage>
        <taxon>Bacteria</taxon>
        <taxon>Pseudomonadati</taxon>
        <taxon>Bacteroidota</taxon>
        <taxon>Cytophagia</taxon>
        <taxon>Cytophagales</taxon>
        <taxon>Cytophagaceae</taxon>
        <taxon>Spirosoma</taxon>
    </lineage>
</organism>
<evidence type="ECO:0000313" key="2">
    <source>
        <dbReference type="Proteomes" id="UP000700732"/>
    </source>
</evidence>
<sequence length="175" mass="20283">MTSIIEVTIEGTGRNTLGVIDKALKVKSQLEKQPGRVVDEVWAVFDRDSFPNQDFDNAIAKARELAVHCAWSNEAFELWYLLHFQNFENAMSRHDYKKLLERELSRCIGKPYQYEKSDHTVFDLLIQHGNEEQAIKRAKQLEEQFAGRTDYASHNPCTRVYVLVEKLRLQSPPNA</sequence>
<accession>A0ABR6W956</accession>
<comment type="caution">
    <text evidence="1">The sequence shown here is derived from an EMBL/GenBank/DDBJ whole genome shotgun (WGS) entry which is preliminary data.</text>
</comment>
<name>A0ABR6W956_9BACT</name>
<dbReference type="EMBL" id="VFIA01000022">
    <property type="protein sequence ID" value="MBC3793115.1"/>
    <property type="molecule type" value="Genomic_DNA"/>
</dbReference>
<protein>
    <recommendedName>
        <fullName evidence="3">RloB domain-containing protein</fullName>
    </recommendedName>
</protein>
<dbReference type="Pfam" id="PF13707">
    <property type="entry name" value="RloB"/>
    <property type="match status" value="1"/>
</dbReference>
<dbReference type="RefSeq" id="WP_208493129.1">
    <property type="nucleotide sequence ID" value="NZ_VFIC01000024.1"/>
</dbReference>
<evidence type="ECO:0000313" key="1">
    <source>
        <dbReference type="EMBL" id="MBC3793115.1"/>
    </source>
</evidence>
<gene>
    <name evidence="1" type="ORF">FH603_3632</name>
</gene>
<dbReference type="InterPro" id="IPR025591">
    <property type="entry name" value="RloB"/>
</dbReference>
<dbReference type="Proteomes" id="UP000700732">
    <property type="component" value="Unassembled WGS sequence"/>
</dbReference>